<dbReference type="InterPro" id="IPR024061">
    <property type="entry name" value="NDT80_DNA-bd_dom"/>
</dbReference>
<comment type="function">
    <text evidence="21">Membrane-bound part that has no transcription factor activity and remains attached to the endoplasmic reticulum membrane following cleavage.</text>
</comment>
<reference evidence="31 32" key="1">
    <citation type="journal article" date="2024" name="Insects">
        <title>An Improved Chromosome-Level Genome Assembly of the Firefly Pyrocoelia pectoralis.</title>
        <authorList>
            <person name="Fu X."/>
            <person name="Meyer-Rochow V.B."/>
            <person name="Ballantyne L."/>
            <person name="Zhu X."/>
        </authorList>
    </citation>
    <scope>NUCLEOTIDE SEQUENCE [LARGE SCALE GENOMIC DNA]</scope>
    <source>
        <strain evidence="31">XCY_ONT2</strain>
    </source>
</reference>
<evidence type="ECO:0000256" key="17">
    <source>
        <dbReference type="ARBA" id="ARBA00023159"/>
    </source>
</evidence>
<dbReference type="Proteomes" id="UP001329430">
    <property type="component" value="Chromosome 10"/>
</dbReference>
<keyword evidence="8" id="KW-0221">Differentiation</keyword>
<dbReference type="FunFam" id="2.60.40.1390:FF:000001">
    <property type="entry name" value="Myelin gene regulatory factor"/>
    <property type="match status" value="1"/>
</dbReference>
<evidence type="ECO:0000256" key="4">
    <source>
        <dbReference type="ARBA" id="ARBA00008221"/>
    </source>
</evidence>
<evidence type="ECO:0000259" key="29">
    <source>
        <dbReference type="PROSITE" id="PS51517"/>
    </source>
</evidence>
<keyword evidence="19" id="KW-0325">Glycoprotein</keyword>
<keyword evidence="20" id="KW-0539">Nucleus</keyword>
<keyword evidence="5" id="KW-0963">Cytoplasm</keyword>
<evidence type="ECO:0000256" key="7">
    <source>
        <dbReference type="ARBA" id="ARBA00022692"/>
    </source>
</evidence>
<dbReference type="EMBL" id="JAVRBK010000010">
    <property type="protein sequence ID" value="KAK5638435.1"/>
    <property type="molecule type" value="Genomic_DNA"/>
</dbReference>
<evidence type="ECO:0000256" key="28">
    <source>
        <dbReference type="SAM" id="Phobius"/>
    </source>
</evidence>
<dbReference type="Pfam" id="PF13884">
    <property type="entry name" value="Peptidase_S74"/>
    <property type="match status" value="1"/>
</dbReference>
<feature type="domain" description="Peptidase S74" evidence="30">
    <location>
        <begin position="571"/>
        <end position="680"/>
    </location>
</feature>
<sequence>MDSMTADLTLQDVLDRGDFVGGIDNEALDFSQLEAFINSDGSQGSGTYFAESLNSTTPSGKLSNVIVDSKRTPGHSLPESPPDSSSEHPYSPQDSCDPPISTSEAIYTTLGQPIYKPNLLNPIISDNLILGSHIVVTDQSADTQLLENSGILQDARILVNNDIRNGTNLLNMHTDANILHNRILVSDEPNRPIIIQNNTDANQNYADRTILLDNCPRTEVRRTTSDLLLVKSDEYDKSQLVHLGFTSNIEMQLPQRTNTESICETNNIDNIQAVYTNLQNASKKRKLSQDLPLVKSEPEHCLPSQLSPPGTLSSTIDDDFAGSEGCLSEAQYQCIRFSAFQQTSWHMLCDQNLTELPVPHYRVDADKGFNFSNADDAFVCQKKNHFQITCHIQLLGDAQFVKTPDGFQKISSFHLHFYGVKYDCPTQTIRVEQSQSDRSKKPFHPVLVELINSQVTKVTVGRLHFSETTSNNMRKKGKPNPEQRYFQLVVGLHAHTTHGNFAVISQASQKIIVRASNPGQFENDVELCWQKGQTQESIFHAGKVGINTDRPDESLVIHGNLKITGHIIQPSDVRAKKNIVECDTAKQLQNVQRLRVVRYEYEPKFAAQLNHLCESTDTGVIAQEVAEVLPEAVSPAGNLVLENGASIDNFLVVNKERIFMENIGAVKELCKVTDNLETRIDQLERINRRLNKLRRDDSLKSTSTASSGHKHVHSPKCFKGTHYSEKEQELCTNKFIQIIIVVLVLIMAFCLAAITTLYLIEAARHTQLTQASLQNGHRSFSTKRPIKNLKQQKTWQNNYSQQTVVPYKELGVIKASEDSSNILELHTHTIGRPNNCFGINVDFENTNILCQIHCCIPSSSEDLDSTIYDRIQRQTDNLTKSGFDKNKVSTPFHTNNIDKQLRQKRDSDDWSSQDNIFDATEDHLFSIVIQGKSFNATLTSKYMINNNNNNFTYYIPISKYMADEYISLIFRSLQANIKEIEHCYNGYRKHECPLRTSIGFDETSKLTQRKVNENIPNPLISSQSVLFEVDMLGFQSKIMTYRASLGQTQDTCKLSPSKVGLEFMEYNFHFFRHCDE</sequence>
<dbReference type="InterPro" id="IPR025719">
    <property type="entry name" value="MYRF_C2"/>
</dbReference>
<evidence type="ECO:0000256" key="5">
    <source>
        <dbReference type="ARBA" id="ARBA00022490"/>
    </source>
</evidence>
<feature type="region of interest" description="Disordered" evidence="27">
    <location>
        <begin position="68"/>
        <end position="102"/>
    </location>
</feature>
<dbReference type="InterPro" id="IPR008967">
    <property type="entry name" value="p53-like_TF_DNA-bd_sf"/>
</dbReference>
<dbReference type="PANTHER" id="PTHR13029">
    <property type="match status" value="1"/>
</dbReference>
<evidence type="ECO:0000256" key="21">
    <source>
        <dbReference type="ARBA" id="ARBA00057438"/>
    </source>
</evidence>
<dbReference type="InterPro" id="IPR026932">
    <property type="entry name" value="MYRF_ICA"/>
</dbReference>
<dbReference type="GO" id="GO:0006357">
    <property type="term" value="P:regulation of transcription by RNA polymerase II"/>
    <property type="evidence" value="ECO:0007669"/>
    <property type="project" value="UniProtKB-ARBA"/>
</dbReference>
<dbReference type="Pfam" id="PF13887">
    <property type="entry name" value="MYRF_ICA"/>
    <property type="match status" value="1"/>
</dbReference>
<dbReference type="GO" id="GO:0043565">
    <property type="term" value="F:sequence-specific DNA binding"/>
    <property type="evidence" value="ECO:0007669"/>
    <property type="project" value="TreeGrafter"/>
</dbReference>
<evidence type="ECO:0000256" key="13">
    <source>
        <dbReference type="ARBA" id="ARBA00023015"/>
    </source>
</evidence>
<evidence type="ECO:0000259" key="30">
    <source>
        <dbReference type="PROSITE" id="PS51688"/>
    </source>
</evidence>
<evidence type="ECO:0000256" key="22">
    <source>
        <dbReference type="ARBA" id="ARBA00060149"/>
    </source>
</evidence>
<dbReference type="GO" id="GO:0005789">
    <property type="term" value="C:endoplasmic reticulum membrane"/>
    <property type="evidence" value="ECO:0007669"/>
    <property type="project" value="UniProtKB-SubCell"/>
</dbReference>
<evidence type="ECO:0000256" key="12">
    <source>
        <dbReference type="ARBA" id="ARBA00022989"/>
    </source>
</evidence>
<comment type="caution">
    <text evidence="31">The sequence shown here is derived from an EMBL/GenBank/DDBJ whole genome shotgun (WGS) entry which is preliminary data.</text>
</comment>
<evidence type="ECO:0000256" key="23">
    <source>
        <dbReference type="ARBA" id="ARBA00067854"/>
    </source>
</evidence>
<comment type="similarity">
    <text evidence="4">Belongs to the MRF family.</text>
</comment>
<evidence type="ECO:0000256" key="11">
    <source>
        <dbReference type="ARBA" id="ARBA00022824"/>
    </source>
</evidence>
<dbReference type="GO" id="GO:0030154">
    <property type="term" value="P:cell differentiation"/>
    <property type="evidence" value="ECO:0007669"/>
    <property type="project" value="UniProtKB-KW"/>
</dbReference>
<dbReference type="GO" id="GO:0005634">
    <property type="term" value="C:nucleus"/>
    <property type="evidence" value="ECO:0007669"/>
    <property type="project" value="UniProtKB-SubCell"/>
</dbReference>
<evidence type="ECO:0000256" key="27">
    <source>
        <dbReference type="SAM" id="MobiDB-lite"/>
    </source>
</evidence>
<dbReference type="InterPro" id="IPR037141">
    <property type="entry name" value="NDT80_DNA-bd_dom_sf"/>
</dbReference>
<keyword evidence="6" id="KW-0645">Protease</keyword>
<dbReference type="InterPro" id="IPR051577">
    <property type="entry name" value="MRF-like"/>
</dbReference>
<keyword evidence="12 28" id="KW-1133">Transmembrane helix</keyword>
<keyword evidence="15 25" id="KW-0238">DNA-binding</keyword>
<evidence type="ECO:0000256" key="26">
    <source>
        <dbReference type="SAM" id="Coils"/>
    </source>
</evidence>
<keyword evidence="32" id="KW-1185">Reference proteome</keyword>
<feature type="compositionally biased region" description="Low complexity" evidence="27">
    <location>
        <begin position="75"/>
        <end position="92"/>
    </location>
</feature>
<evidence type="ECO:0000256" key="3">
    <source>
        <dbReference type="ARBA" id="ARBA00004496"/>
    </source>
</evidence>
<keyword evidence="11" id="KW-0256">Endoplasmic reticulum</keyword>
<keyword evidence="14 26" id="KW-0175">Coiled coil</keyword>
<dbReference type="FunFam" id="2.60.40.1390:FF:000011">
    <property type="entry name" value="Myelin regulatory factor-like"/>
    <property type="match status" value="1"/>
</dbReference>
<dbReference type="GO" id="GO:0003700">
    <property type="term" value="F:DNA-binding transcription factor activity"/>
    <property type="evidence" value="ECO:0007669"/>
    <property type="project" value="UniProtKB-UniRule"/>
</dbReference>
<comment type="function">
    <text evidence="22">Constitutes a precursor of the transcription factor. Mediates the autocatalytic cleavage that releases the Myelin regulatory factor, N-terminal component that specifically activates transcription of central nervous system (CNS) myelin genes.</text>
</comment>
<organism evidence="31 32">
    <name type="scientific">Pyrocoelia pectoralis</name>
    <dbReference type="NCBI Taxonomy" id="417401"/>
    <lineage>
        <taxon>Eukaryota</taxon>
        <taxon>Metazoa</taxon>
        <taxon>Ecdysozoa</taxon>
        <taxon>Arthropoda</taxon>
        <taxon>Hexapoda</taxon>
        <taxon>Insecta</taxon>
        <taxon>Pterygota</taxon>
        <taxon>Neoptera</taxon>
        <taxon>Endopterygota</taxon>
        <taxon>Coleoptera</taxon>
        <taxon>Polyphaga</taxon>
        <taxon>Elateriformia</taxon>
        <taxon>Elateroidea</taxon>
        <taxon>Lampyridae</taxon>
        <taxon>Lampyrinae</taxon>
        <taxon>Pyrocoelia</taxon>
    </lineage>
</organism>
<keyword evidence="9" id="KW-0378">Hydrolase</keyword>
<protein>
    <recommendedName>
        <fullName evidence="23">Myelin regulatory factor</fullName>
    </recommendedName>
    <alternativeName>
        <fullName evidence="24">Myelin gene regulatory factor</fullName>
    </alternativeName>
</protein>
<accession>A0AAN7Z6P0</accession>
<evidence type="ECO:0000256" key="8">
    <source>
        <dbReference type="ARBA" id="ARBA00022782"/>
    </source>
</evidence>
<evidence type="ECO:0000313" key="31">
    <source>
        <dbReference type="EMBL" id="KAK5638435.1"/>
    </source>
</evidence>
<keyword evidence="18" id="KW-0804">Transcription</keyword>
<keyword evidence="16 28" id="KW-0472">Membrane</keyword>
<evidence type="ECO:0000256" key="2">
    <source>
        <dbReference type="ARBA" id="ARBA00004389"/>
    </source>
</evidence>
<dbReference type="GO" id="GO:0008233">
    <property type="term" value="F:peptidase activity"/>
    <property type="evidence" value="ECO:0007669"/>
    <property type="project" value="UniProtKB-KW"/>
</dbReference>
<evidence type="ECO:0000313" key="32">
    <source>
        <dbReference type="Proteomes" id="UP001329430"/>
    </source>
</evidence>
<dbReference type="PANTHER" id="PTHR13029:SF18">
    <property type="entry name" value="MYELIN REGULATORY FACTOR HOMOLOG 1"/>
    <property type="match status" value="1"/>
</dbReference>
<evidence type="ECO:0000256" key="19">
    <source>
        <dbReference type="ARBA" id="ARBA00023180"/>
    </source>
</evidence>
<evidence type="ECO:0000256" key="25">
    <source>
        <dbReference type="PROSITE-ProRule" id="PRU00850"/>
    </source>
</evidence>
<dbReference type="Gene3D" id="2.60.40.1390">
    <property type="entry name" value="NDT80 DNA-binding domain"/>
    <property type="match status" value="1"/>
</dbReference>
<feature type="DNA-binding region" description="NDT80" evidence="25">
    <location>
        <begin position="265"/>
        <end position="525"/>
    </location>
</feature>
<keyword evidence="17" id="KW-0010">Activator</keyword>
<name>A0AAN7Z6P0_9COLE</name>
<dbReference type="GO" id="GO:0016540">
    <property type="term" value="P:protein autoprocessing"/>
    <property type="evidence" value="ECO:0007669"/>
    <property type="project" value="InterPro"/>
</dbReference>
<gene>
    <name evidence="31" type="ORF">RI129_012730</name>
</gene>
<evidence type="ECO:0000256" key="6">
    <source>
        <dbReference type="ARBA" id="ARBA00022670"/>
    </source>
</evidence>
<dbReference type="SUPFAM" id="SSF49417">
    <property type="entry name" value="p53-like transcription factors"/>
    <property type="match status" value="1"/>
</dbReference>
<evidence type="ECO:0000256" key="16">
    <source>
        <dbReference type="ARBA" id="ARBA00023136"/>
    </source>
</evidence>
<dbReference type="InterPro" id="IPR030392">
    <property type="entry name" value="S74_ICA"/>
</dbReference>
<dbReference type="Pfam" id="PF13888">
    <property type="entry name" value="MRF_C2"/>
    <property type="match status" value="1"/>
</dbReference>
<dbReference type="AlphaFoldDB" id="A0AAN7Z6P0"/>
<proteinExistence type="inferred from homology"/>
<dbReference type="PROSITE" id="PS51688">
    <property type="entry name" value="ICA"/>
    <property type="match status" value="1"/>
</dbReference>
<evidence type="ECO:0000256" key="20">
    <source>
        <dbReference type="ARBA" id="ARBA00023242"/>
    </source>
</evidence>
<evidence type="ECO:0000256" key="9">
    <source>
        <dbReference type="ARBA" id="ARBA00022801"/>
    </source>
</evidence>
<feature type="coiled-coil region" evidence="26">
    <location>
        <begin position="666"/>
        <end position="696"/>
    </location>
</feature>
<keyword evidence="10" id="KW-0068">Autocatalytic cleavage</keyword>
<evidence type="ECO:0000256" key="18">
    <source>
        <dbReference type="ARBA" id="ARBA00023163"/>
    </source>
</evidence>
<evidence type="ECO:0000256" key="1">
    <source>
        <dbReference type="ARBA" id="ARBA00004123"/>
    </source>
</evidence>
<feature type="transmembrane region" description="Helical" evidence="28">
    <location>
        <begin position="735"/>
        <end position="760"/>
    </location>
</feature>
<keyword evidence="13" id="KW-0805">Transcription regulation</keyword>
<feature type="domain" description="NDT80" evidence="29">
    <location>
        <begin position="265"/>
        <end position="525"/>
    </location>
</feature>
<dbReference type="Pfam" id="PF05224">
    <property type="entry name" value="NDT80_PhoG"/>
    <property type="match status" value="1"/>
</dbReference>
<evidence type="ECO:0000256" key="10">
    <source>
        <dbReference type="ARBA" id="ARBA00022813"/>
    </source>
</evidence>
<evidence type="ECO:0000256" key="24">
    <source>
        <dbReference type="ARBA" id="ARBA00075238"/>
    </source>
</evidence>
<dbReference type="GO" id="GO:0045893">
    <property type="term" value="P:positive regulation of DNA-templated transcription"/>
    <property type="evidence" value="ECO:0007669"/>
    <property type="project" value="TreeGrafter"/>
</dbReference>
<keyword evidence="7 28" id="KW-0812">Transmembrane</keyword>
<evidence type="ECO:0000256" key="15">
    <source>
        <dbReference type="ARBA" id="ARBA00023125"/>
    </source>
</evidence>
<comment type="subcellular location">
    <subcellularLocation>
        <location evidence="3">Cytoplasm</location>
    </subcellularLocation>
    <subcellularLocation>
        <location evidence="2">Endoplasmic reticulum membrane</location>
        <topology evidence="2">Single-pass membrane protein</topology>
    </subcellularLocation>
    <subcellularLocation>
        <location evidence="1">Nucleus</location>
    </subcellularLocation>
</comment>
<evidence type="ECO:0000256" key="14">
    <source>
        <dbReference type="ARBA" id="ARBA00023054"/>
    </source>
</evidence>
<dbReference type="PROSITE" id="PS51517">
    <property type="entry name" value="NDT80"/>
    <property type="match status" value="1"/>
</dbReference>